<proteinExistence type="inferred from homology"/>
<dbReference type="CDD" id="cd13970">
    <property type="entry name" value="ABC1_ADCK3"/>
    <property type="match status" value="1"/>
</dbReference>
<protein>
    <submittedName>
        <fullName evidence="6">ATP-binding protein</fullName>
    </submittedName>
</protein>
<evidence type="ECO:0000256" key="1">
    <source>
        <dbReference type="ARBA" id="ARBA00009670"/>
    </source>
</evidence>
<accession>A0A1S1M4M0</accession>
<keyword evidence="2" id="KW-0808">Transferase</keyword>
<dbReference type="GO" id="GO:0005524">
    <property type="term" value="F:ATP binding"/>
    <property type="evidence" value="ECO:0007669"/>
    <property type="project" value="UniProtKB-KW"/>
</dbReference>
<dbReference type="PANTHER" id="PTHR43851">
    <property type="match status" value="1"/>
</dbReference>
<keyword evidence="4 6" id="KW-0067">ATP-binding</keyword>
<dbReference type="InterPro" id="IPR051409">
    <property type="entry name" value="Atypical_kinase_ADCK"/>
</dbReference>
<reference evidence="6 7" key="1">
    <citation type="submission" date="2016-10" db="EMBL/GenBank/DDBJ databases">
        <title>Evaluation of Human, Veterinary and Environmental Mycobacterium chelonae Isolates by Core Genome Phylogenomic Analysis, Targeted Gene Comparison, and Anti-microbial Susceptibility Patterns: A Tale of Mistaken Identities.</title>
        <authorList>
            <person name="Fogelson S.B."/>
            <person name="Camus A.C."/>
            <person name="Lorenz W."/>
            <person name="Vasireddy R."/>
            <person name="Vasireddy S."/>
            <person name="Smith T."/>
            <person name="Brown-Elliott B.A."/>
            <person name="Wallace R.J.Jr."/>
            <person name="Hasan N.A."/>
            <person name="Reischl U."/>
            <person name="Sanchez S."/>
        </authorList>
    </citation>
    <scope>NUCLEOTIDE SEQUENCE [LARGE SCALE GENOMIC DNA]</scope>
    <source>
        <strain evidence="6 7">15518</strain>
    </source>
</reference>
<evidence type="ECO:0000256" key="3">
    <source>
        <dbReference type="ARBA" id="ARBA00022741"/>
    </source>
</evidence>
<feature type="domain" description="ABC1 atypical kinase-like" evidence="5">
    <location>
        <begin position="98"/>
        <end position="335"/>
    </location>
</feature>
<dbReference type="InterPro" id="IPR004147">
    <property type="entry name" value="ABC1_dom"/>
</dbReference>
<comment type="caution">
    <text evidence="6">The sequence shown here is derived from an EMBL/GenBank/DDBJ whole genome shotgun (WGS) entry which is preliminary data.</text>
</comment>
<keyword evidence="3" id="KW-0547">Nucleotide-binding</keyword>
<keyword evidence="7" id="KW-1185">Reference proteome</keyword>
<dbReference type="AlphaFoldDB" id="A0A1S1M4M0"/>
<organism evidence="6 7">
    <name type="scientific">Mycobacteroides chelonae</name>
    <name type="common">Mycobacterium chelonae</name>
    <dbReference type="NCBI Taxonomy" id="1774"/>
    <lineage>
        <taxon>Bacteria</taxon>
        <taxon>Bacillati</taxon>
        <taxon>Actinomycetota</taxon>
        <taxon>Actinomycetes</taxon>
        <taxon>Mycobacteriales</taxon>
        <taxon>Mycobacteriaceae</taxon>
        <taxon>Mycobacteroides</taxon>
    </lineage>
</organism>
<gene>
    <name evidence="6" type="ORF">BKG84_07025</name>
</gene>
<evidence type="ECO:0000256" key="4">
    <source>
        <dbReference type="ARBA" id="ARBA00022840"/>
    </source>
</evidence>
<dbReference type="InterPro" id="IPR011009">
    <property type="entry name" value="Kinase-like_dom_sf"/>
</dbReference>
<dbReference type="SUPFAM" id="SSF56112">
    <property type="entry name" value="Protein kinase-like (PK-like)"/>
    <property type="match status" value="1"/>
</dbReference>
<evidence type="ECO:0000313" key="7">
    <source>
        <dbReference type="Proteomes" id="UP000179441"/>
    </source>
</evidence>
<evidence type="ECO:0000313" key="6">
    <source>
        <dbReference type="EMBL" id="OHU78180.1"/>
    </source>
</evidence>
<dbReference type="GO" id="GO:0016740">
    <property type="term" value="F:transferase activity"/>
    <property type="evidence" value="ECO:0007669"/>
    <property type="project" value="UniProtKB-KW"/>
</dbReference>
<dbReference type="InterPro" id="IPR034646">
    <property type="entry name" value="ADCK3_dom"/>
</dbReference>
<dbReference type="Pfam" id="PF03109">
    <property type="entry name" value="ABC1"/>
    <property type="match status" value="1"/>
</dbReference>
<evidence type="ECO:0000256" key="2">
    <source>
        <dbReference type="ARBA" id="ARBA00022679"/>
    </source>
</evidence>
<evidence type="ECO:0000259" key="5">
    <source>
        <dbReference type="Pfam" id="PF03109"/>
    </source>
</evidence>
<dbReference type="PANTHER" id="PTHR43851:SF3">
    <property type="entry name" value="COENZYME Q8"/>
    <property type="match status" value="1"/>
</dbReference>
<dbReference type="RefSeq" id="WP_070951483.1">
    <property type="nucleotide sequence ID" value="NZ_CP050145.1"/>
</dbReference>
<name>A0A1S1M4M0_MYCCH</name>
<dbReference type="EMBL" id="MLIS01000001">
    <property type="protein sequence ID" value="OHU78180.1"/>
    <property type="molecule type" value="Genomic_DNA"/>
</dbReference>
<comment type="similarity">
    <text evidence="1">Belongs to the protein kinase superfamily. ADCK protein kinase family.</text>
</comment>
<sequence>MAKAVGSSRIIRGSKLGKLAAEQAVRGAGTRLSMIGRSERAREILSERATIDAADRLVTVLGGMKGAAMKLGQMLSVIDLNLIPESHREGFREKLAALRDHAPPHPFPAMRQVIESEIGRLSSVFSEFDETPVGAASIGQVYRARLRDGRDVAVKVQYPGVETAITADLRNLALFAKLGKTIWPSVGVPGFIDEIAVNIERELDYLQEARTQHHMAQAYRGHPFIGVPDSVLQHSTKRVLVTDYVQGFPFDELTIRPGTQRNEIGELIYRFYIGSLFLSHEFCGDPHPGNIFGGADGKLIFLDFGLFNQMAPANVEFERYMLCAAAERRADSVYQALVERGVIDTDSKITPAECLEYIWQIAEWHLADETLTVTSELASSTLVEAIDPRSSARFADITRQRLPAEHLFSRRADFFTLGVLGLLGATNNWHRIAREWLYAEPPVTPVGREIAEWQTRRESARS</sequence>
<dbReference type="Proteomes" id="UP000179441">
    <property type="component" value="Unassembled WGS sequence"/>
</dbReference>